<dbReference type="Proteomes" id="UP001597295">
    <property type="component" value="Unassembled WGS sequence"/>
</dbReference>
<evidence type="ECO:0000256" key="3">
    <source>
        <dbReference type="ARBA" id="ARBA00022759"/>
    </source>
</evidence>
<evidence type="ECO:0000256" key="4">
    <source>
        <dbReference type="ARBA" id="ARBA00022801"/>
    </source>
</evidence>
<evidence type="ECO:0000256" key="7">
    <source>
        <dbReference type="NCBIfam" id="TIGR00188"/>
    </source>
</evidence>
<dbReference type="Gene3D" id="3.30.230.10">
    <property type="match status" value="1"/>
</dbReference>
<organism evidence="8 9">
    <name type="scientific">Lacibacterium aquatile</name>
    <dbReference type="NCBI Taxonomy" id="1168082"/>
    <lineage>
        <taxon>Bacteria</taxon>
        <taxon>Pseudomonadati</taxon>
        <taxon>Pseudomonadota</taxon>
        <taxon>Alphaproteobacteria</taxon>
        <taxon>Rhodospirillales</taxon>
        <taxon>Rhodospirillaceae</taxon>
    </lineage>
</organism>
<dbReference type="RefSeq" id="WP_379877229.1">
    <property type="nucleotide sequence ID" value="NZ_JBHUIP010000012.1"/>
</dbReference>
<name>A0ABW5DW38_9PROT</name>
<sequence>MDKPVELLQNSEPLPTPRLAVLQRRSEFLRVADARRKFAVPGLVLQVYERREATGPARLGFTASKKVGNSVARNRARRRLREAAWRLVGKHGLEGHDYVLIAREATLERPWPDLLTDLQAAMKRLKAWNDKGLVE</sequence>
<reference evidence="9" key="1">
    <citation type="journal article" date="2019" name="Int. J. Syst. Evol. Microbiol.">
        <title>The Global Catalogue of Microorganisms (GCM) 10K type strain sequencing project: providing services to taxonomists for standard genome sequencing and annotation.</title>
        <authorList>
            <consortium name="The Broad Institute Genomics Platform"/>
            <consortium name="The Broad Institute Genome Sequencing Center for Infectious Disease"/>
            <person name="Wu L."/>
            <person name="Ma J."/>
        </authorList>
    </citation>
    <scope>NUCLEOTIDE SEQUENCE [LARGE SCALE GENOMIC DNA]</scope>
    <source>
        <strain evidence="9">CGMCC 1.19062</strain>
    </source>
</reference>
<dbReference type="Pfam" id="PF00825">
    <property type="entry name" value="Ribonuclease_P"/>
    <property type="match status" value="1"/>
</dbReference>
<evidence type="ECO:0000313" key="8">
    <source>
        <dbReference type="EMBL" id="MFD2264181.1"/>
    </source>
</evidence>
<keyword evidence="9" id="KW-1185">Reference proteome</keyword>
<gene>
    <name evidence="6 8" type="primary">rnpA</name>
    <name evidence="8" type="ORF">ACFSM5_14865</name>
</gene>
<keyword evidence="1 6" id="KW-0819">tRNA processing</keyword>
<dbReference type="EC" id="3.1.26.5" evidence="6 7"/>
<dbReference type="SUPFAM" id="SSF54211">
    <property type="entry name" value="Ribosomal protein S5 domain 2-like"/>
    <property type="match status" value="1"/>
</dbReference>
<dbReference type="NCBIfam" id="TIGR00188">
    <property type="entry name" value="rnpA"/>
    <property type="match status" value="1"/>
</dbReference>
<protein>
    <recommendedName>
        <fullName evidence="6 7">Ribonuclease P protein component</fullName>
        <shortName evidence="6">RNase P protein</shortName>
        <shortName evidence="6">RNaseP protein</shortName>
        <ecNumber evidence="6 7">3.1.26.5</ecNumber>
    </recommendedName>
    <alternativeName>
        <fullName evidence="6">Protein C5</fullName>
    </alternativeName>
</protein>
<comment type="similarity">
    <text evidence="6">Belongs to the RnpA family.</text>
</comment>
<dbReference type="InterPro" id="IPR014721">
    <property type="entry name" value="Ribsml_uS5_D2-typ_fold_subgr"/>
</dbReference>
<dbReference type="EMBL" id="JBHUIP010000012">
    <property type="protein sequence ID" value="MFD2264181.1"/>
    <property type="molecule type" value="Genomic_DNA"/>
</dbReference>
<accession>A0ABW5DW38</accession>
<keyword evidence="5 6" id="KW-0694">RNA-binding</keyword>
<evidence type="ECO:0000256" key="5">
    <source>
        <dbReference type="ARBA" id="ARBA00022884"/>
    </source>
</evidence>
<keyword evidence="2 6" id="KW-0540">Nuclease</keyword>
<comment type="caution">
    <text evidence="8">The sequence shown here is derived from an EMBL/GenBank/DDBJ whole genome shotgun (WGS) entry which is preliminary data.</text>
</comment>
<comment type="catalytic activity">
    <reaction evidence="6">
        <text>Endonucleolytic cleavage of RNA, removing 5'-extranucleotides from tRNA precursor.</text>
        <dbReference type="EC" id="3.1.26.5"/>
    </reaction>
</comment>
<proteinExistence type="inferred from homology"/>
<comment type="function">
    <text evidence="6">RNaseP catalyzes the removal of the 5'-leader sequence from pre-tRNA to produce the mature 5'-terminus. It can also cleave other RNA substrates such as 4.5S RNA. The protein component plays an auxiliary but essential role in vivo by binding to the 5'-leader sequence and broadening the substrate specificity of the ribozyme.</text>
</comment>
<evidence type="ECO:0000256" key="6">
    <source>
        <dbReference type="HAMAP-Rule" id="MF_00227"/>
    </source>
</evidence>
<dbReference type="GO" id="GO:0004526">
    <property type="term" value="F:ribonuclease P activity"/>
    <property type="evidence" value="ECO:0007669"/>
    <property type="project" value="UniProtKB-EC"/>
</dbReference>
<dbReference type="InterPro" id="IPR000100">
    <property type="entry name" value="RNase_P"/>
</dbReference>
<dbReference type="PANTHER" id="PTHR33992">
    <property type="entry name" value="RIBONUCLEASE P PROTEIN COMPONENT"/>
    <property type="match status" value="1"/>
</dbReference>
<comment type="subunit">
    <text evidence="6">Consists of a catalytic RNA component (M1 or rnpB) and a protein subunit.</text>
</comment>
<evidence type="ECO:0000313" key="9">
    <source>
        <dbReference type="Proteomes" id="UP001597295"/>
    </source>
</evidence>
<keyword evidence="4 6" id="KW-0378">Hydrolase</keyword>
<dbReference type="PANTHER" id="PTHR33992:SF1">
    <property type="entry name" value="RIBONUCLEASE P PROTEIN COMPONENT"/>
    <property type="match status" value="1"/>
</dbReference>
<evidence type="ECO:0000256" key="2">
    <source>
        <dbReference type="ARBA" id="ARBA00022722"/>
    </source>
</evidence>
<dbReference type="InterPro" id="IPR020568">
    <property type="entry name" value="Ribosomal_Su5_D2-typ_SF"/>
</dbReference>
<evidence type="ECO:0000256" key="1">
    <source>
        <dbReference type="ARBA" id="ARBA00022694"/>
    </source>
</evidence>
<dbReference type="HAMAP" id="MF_00227">
    <property type="entry name" value="RNase_P"/>
    <property type="match status" value="1"/>
</dbReference>
<keyword evidence="3 6" id="KW-0255">Endonuclease</keyword>